<dbReference type="Proteomes" id="UP000182783">
    <property type="component" value="Unassembled WGS sequence"/>
</dbReference>
<dbReference type="AlphaFoldDB" id="A0A1G9LDN7"/>
<accession>A0A1G9LDN7</accession>
<dbReference type="InterPro" id="IPR036102">
    <property type="entry name" value="OsmC/Ohrsf"/>
</dbReference>
<comment type="similarity">
    <text evidence="1">Belongs to the OsmC/Ohr family.</text>
</comment>
<reference evidence="2 3" key="1">
    <citation type="submission" date="2016-10" db="EMBL/GenBank/DDBJ databases">
        <authorList>
            <person name="de Groot N.N."/>
        </authorList>
    </citation>
    <scope>NUCLEOTIDE SEQUENCE [LARGE SCALE GENOMIC DNA]</scope>
    <source>
        <strain evidence="2 3">CGMCC 1.10239</strain>
    </source>
</reference>
<evidence type="ECO:0000313" key="2">
    <source>
        <dbReference type="EMBL" id="SDL60119.1"/>
    </source>
</evidence>
<dbReference type="PANTHER" id="PTHR33797:SF2">
    <property type="entry name" value="ORGANIC HYDROPEROXIDE RESISTANCE PROTEIN-LIKE"/>
    <property type="match status" value="1"/>
</dbReference>
<proteinExistence type="inferred from homology"/>
<evidence type="ECO:0000313" key="3">
    <source>
        <dbReference type="Proteomes" id="UP000182783"/>
    </source>
</evidence>
<dbReference type="PANTHER" id="PTHR33797">
    <property type="entry name" value="ORGANIC HYDROPEROXIDE RESISTANCE PROTEIN-LIKE"/>
    <property type="match status" value="1"/>
</dbReference>
<gene>
    <name evidence="2" type="ORF">SAMN05216191_10435</name>
</gene>
<organism evidence="2 3">
    <name type="scientific">Paenibacillus jilunlii</name>
    <dbReference type="NCBI Taxonomy" id="682956"/>
    <lineage>
        <taxon>Bacteria</taxon>
        <taxon>Bacillati</taxon>
        <taxon>Bacillota</taxon>
        <taxon>Bacilli</taxon>
        <taxon>Bacillales</taxon>
        <taxon>Paenibacillaceae</taxon>
        <taxon>Paenibacillus</taxon>
    </lineage>
</organism>
<name>A0A1G9LDN7_9BACL</name>
<dbReference type="InterPro" id="IPR019953">
    <property type="entry name" value="OHR"/>
</dbReference>
<dbReference type="InterPro" id="IPR003718">
    <property type="entry name" value="OsmC/Ohr_fam"/>
</dbReference>
<protein>
    <submittedName>
        <fullName evidence="2">Peroxiredoxin, Ohr subfamily</fullName>
    </submittedName>
</protein>
<dbReference type="Gene3D" id="3.30.300.20">
    <property type="match status" value="1"/>
</dbReference>
<dbReference type="SUPFAM" id="SSF82784">
    <property type="entry name" value="OsmC-like"/>
    <property type="match status" value="1"/>
</dbReference>
<dbReference type="EMBL" id="FNGM01000004">
    <property type="protein sequence ID" value="SDL60119.1"/>
    <property type="molecule type" value="Genomic_DNA"/>
</dbReference>
<evidence type="ECO:0000256" key="1">
    <source>
        <dbReference type="ARBA" id="ARBA00007378"/>
    </source>
</evidence>
<dbReference type="Pfam" id="PF02566">
    <property type="entry name" value="OsmC"/>
    <property type="match status" value="1"/>
</dbReference>
<dbReference type="GO" id="GO:0006979">
    <property type="term" value="P:response to oxidative stress"/>
    <property type="evidence" value="ECO:0007669"/>
    <property type="project" value="InterPro"/>
</dbReference>
<dbReference type="InterPro" id="IPR015946">
    <property type="entry name" value="KH_dom-like_a/b"/>
</dbReference>
<sequence length="69" mass="7528">MKLQDVVVTSNVLIGKDESDGGFKLAVKLDVSLPGIERAQAEDLARKAHEFCPYSKATRGNIEVELNVL</sequence>